<comment type="caution">
    <text evidence="2">The sequence shown here is derived from an EMBL/GenBank/DDBJ whole genome shotgun (WGS) entry which is preliminary data.</text>
</comment>
<name>A0A845DV20_9BACI</name>
<keyword evidence="1" id="KW-0812">Transmembrane</keyword>
<reference evidence="2 3" key="1">
    <citation type="submission" date="2019-11" db="EMBL/GenBank/DDBJ databases">
        <title>Genome sequences of 17 halophilic strains isolated from different environments.</title>
        <authorList>
            <person name="Furrow R.E."/>
        </authorList>
    </citation>
    <scope>NUCLEOTIDE SEQUENCE [LARGE SCALE GENOMIC DNA]</scope>
    <source>
        <strain evidence="2 3">22511_23_Filter</strain>
    </source>
</reference>
<organism evidence="2 3">
    <name type="scientific">Halobacillus litoralis</name>
    <dbReference type="NCBI Taxonomy" id="45668"/>
    <lineage>
        <taxon>Bacteria</taxon>
        <taxon>Bacillati</taxon>
        <taxon>Bacillota</taxon>
        <taxon>Bacilli</taxon>
        <taxon>Bacillales</taxon>
        <taxon>Bacillaceae</taxon>
        <taxon>Halobacillus</taxon>
    </lineage>
</organism>
<sequence length="61" mass="6619">MLIPLLLALITIVSVAAAVKKKRPVLFAVPLAALFAAALIKVIMVPMPFWETVVFIFNLKG</sequence>
<evidence type="ECO:0000313" key="3">
    <source>
        <dbReference type="Proteomes" id="UP000460949"/>
    </source>
</evidence>
<dbReference type="AlphaFoldDB" id="A0A845DV20"/>
<accession>A0A845DV20</accession>
<protein>
    <submittedName>
        <fullName evidence="2">Uncharacterized protein</fullName>
    </submittedName>
</protein>
<dbReference type="RefSeq" id="WP_160836619.1">
    <property type="nucleotide sequence ID" value="NZ_JAIVAK010000001.1"/>
</dbReference>
<feature type="transmembrane region" description="Helical" evidence="1">
    <location>
        <begin position="27"/>
        <end position="50"/>
    </location>
</feature>
<dbReference type="Proteomes" id="UP000460949">
    <property type="component" value="Unassembled WGS sequence"/>
</dbReference>
<evidence type="ECO:0000313" key="2">
    <source>
        <dbReference type="EMBL" id="MYL20162.1"/>
    </source>
</evidence>
<proteinExistence type="predicted"/>
<dbReference type="EMBL" id="WMET01000002">
    <property type="protein sequence ID" value="MYL20162.1"/>
    <property type="molecule type" value="Genomic_DNA"/>
</dbReference>
<evidence type="ECO:0000256" key="1">
    <source>
        <dbReference type="SAM" id="Phobius"/>
    </source>
</evidence>
<gene>
    <name evidence="2" type="ORF">GLW04_09715</name>
</gene>
<keyword evidence="1" id="KW-0472">Membrane</keyword>
<keyword evidence="1" id="KW-1133">Transmembrane helix</keyword>